<dbReference type="AlphaFoldDB" id="A0A382RT93"/>
<evidence type="ECO:0000313" key="1">
    <source>
        <dbReference type="EMBL" id="SVD00914.1"/>
    </source>
</evidence>
<dbReference type="EMBL" id="UINC01124039">
    <property type="protein sequence ID" value="SVD00914.1"/>
    <property type="molecule type" value="Genomic_DNA"/>
</dbReference>
<dbReference type="Gene3D" id="1.25.40.10">
    <property type="entry name" value="Tetratricopeptide repeat domain"/>
    <property type="match status" value="1"/>
</dbReference>
<gene>
    <name evidence="1" type="ORF">METZ01_LOCUS353768</name>
</gene>
<name>A0A382RT93_9ZZZZ</name>
<dbReference type="Pfam" id="PF13512">
    <property type="entry name" value="TPR_18"/>
    <property type="match status" value="1"/>
</dbReference>
<reference evidence="1" key="1">
    <citation type="submission" date="2018-05" db="EMBL/GenBank/DDBJ databases">
        <authorList>
            <person name="Lanie J.A."/>
            <person name="Ng W.-L."/>
            <person name="Kazmierczak K.M."/>
            <person name="Andrzejewski T.M."/>
            <person name="Davidsen T.M."/>
            <person name="Wayne K.J."/>
            <person name="Tettelin H."/>
            <person name="Glass J.I."/>
            <person name="Rusch D."/>
            <person name="Podicherti R."/>
            <person name="Tsui H.-C.T."/>
            <person name="Winkler M.E."/>
        </authorList>
    </citation>
    <scope>NUCLEOTIDE SEQUENCE</scope>
</reference>
<evidence type="ECO:0008006" key="2">
    <source>
        <dbReference type="Google" id="ProtNLM"/>
    </source>
</evidence>
<accession>A0A382RT93</accession>
<proteinExistence type="predicted"/>
<dbReference type="PROSITE" id="PS51257">
    <property type="entry name" value="PROKAR_LIPOPROTEIN"/>
    <property type="match status" value="1"/>
</dbReference>
<dbReference type="InterPro" id="IPR011990">
    <property type="entry name" value="TPR-like_helical_dom_sf"/>
</dbReference>
<feature type="non-terminal residue" evidence="1">
    <location>
        <position position="86"/>
    </location>
</feature>
<organism evidence="1">
    <name type="scientific">marine metagenome</name>
    <dbReference type="NCBI Taxonomy" id="408172"/>
    <lineage>
        <taxon>unclassified sequences</taxon>
        <taxon>metagenomes</taxon>
        <taxon>ecological metagenomes</taxon>
    </lineage>
</organism>
<protein>
    <recommendedName>
        <fullName evidence="2">Outer membrane lipoprotein BamD-like domain-containing protein</fullName>
    </recommendedName>
</protein>
<sequence length="86" mass="9828">MPWYKFFTTLVLASALAVGSGCARFERANNPDNWTADQFLNKARSALNSANYEQAIDYYQQLEGRFPYGAHAEQAQLETTFAYYRS</sequence>